<reference evidence="2 3" key="1">
    <citation type="submission" date="2020-08" db="EMBL/GenBank/DDBJ databases">
        <title>Polaribacter sp. L12M9 isolated from gut of the Korean scallop.</title>
        <authorList>
            <person name="Jeong Y.S."/>
        </authorList>
    </citation>
    <scope>NUCLEOTIDE SEQUENCE [LARGE SCALE GENOMIC DNA]</scope>
    <source>
        <strain evidence="2 3">L12M9</strain>
    </source>
</reference>
<dbReference type="Proteomes" id="UP000515808">
    <property type="component" value="Chromosome"/>
</dbReference>
<dbReference type="KEGG" id="ppec:H9W90_14325"/>
<sequence length="220" mass="25826">MKISTYLFFLALLLTFQSFGQDIEEKTEFILNSDQVLEVDKRDKETKGTRYVNTKFYYGNIAGSNKNVLFKFDALLGEVEVKVDEKSSVYITKKLGTKVTFLNNAYQVFKNEEGNLTYYLTSKNCNKYCLLIKENKKLDEAVIPQNGYEKYKPPTFSKTKETFYVTFDGENAKKIPTKKKLFYKFFGEQEKAVKSFMKKNKLKRKKKEDLEKIIIFYSNL</sequence>
<dbReference type="RefSeq" id="WP_187482257.1">
    <property type="nucleotide sequence ID" value="NZ_CP060695.1"/>
</dbReference>
<keyword evidence="3" id="KW-1185">Reference proteome</keyword>
<accession>A0A7G9L9P7</accession>
<evidence type="ECO:0000256" key="1">
    <source>
        <dbReference type="SAM" id="SignalP"/>
    </source>
</evidence>
<feature type="signal peptide" evidence="1">
    <location>
        <begin position="1"/>
        <end position="20"/>
    </location>
</feature>
<dbReference type="AlphaFoldDB" id="A0A7G9L9P7"/>
<protein>
    <submittedName>
        <fullName evidence="2">Uncharacterized protein</fullName>
    </submittedName>
</protein>
<name>A0A7G9L9P7_9FLAO</name>
<evidence type="ECO:0000313" key="3">
    <source>
        <dbReference type="Proteomes" id="UP000515808"/>
    </source>
</evidence>
<dbReference type="EMBL" id="CP060695">
    <property type="protein sequence ID" value="QNM85346.1"/>
    <property type="molecule type" value="Genomic_DNA"/>
</dbReference>
<organism evidence="2 3">
    <name type="scientific">Polaribacter pectinis</name>
    <dbReference type="NCBI Taxonomy" id="2738844"/>
    <lineage>
        <taxon>Bacteria</taxon>
        <taxon>Pseudomonadati</taxon>
        <taxon>Bacteroidota</taxon>
        <taxon>Flavobacteriia</taxon>
        <taxon>Flavobacteriales</taxon>
        <taxon>Flavobacteriaceae</taxon>
    </lineage>
</organism>
<gene>
    <name evidence="2" type="ORF">H9W90_14325</name>
</gene>
<evidence type="ECO:0000313" key="2">
    <source>
        <dbReference type="EMBL" id="QNM85346.1"/>
    </source>
</evidence>
<keyword evidence="1" id="KW-0732">Signal</keyword>
<feature type="chain" id="PRO_5028998282" evidence="1">
    <location>
        <begin position="21"/>
        <end position="220"/>
    </location>
</feature>
<proteinExistence type="predicted"/>